<keyword evidence="2" id="KW-0472">Membrane</keyword>
<reference evidence="3 4" key="1">
    <citation type="submission" date="2019-03" db="EMBL/GenBank/DDBJ databases">
        <title>Genomic Encyclopedia of Type Strains, Phase IV (KMG-IV): sequencing the most valuable type-strain genomes for metagenomic binning, comparative biology and taxonomic classification.</title>
        <authorList>
            <person name="Goeker M."/>
        </authorList>
    </citation>
    <scope>NUCLEOTIDE SEQUENCE [LARGE SCALE GENOMIC DNA]</scope>
    <source>
        <strain evidence="3 4">DSM 654</strain>
    </source>
</reference>
<proteinExistence type="predicted"/>
<accession>A0A4R3UR14</accession>
<protein>
    <submittedName>
        <fullName evidence="3">Pilin/secretion family protein with methylation motif</fullName>
    </submittedName>
</protein>
<dbReference type="InterPro" id="IPR012902">
    <property type="entry name" value="N_methyl_site"/>
</dbReference>
<dbReference type="Pfam" id="PF07963">
    <property type="entry name" value="N_methyl"/>
    <property type="match status" value="1"/>
</dbReference>
<evidence type="ECO:0000256" key="2">
    <source>
        <dbReference type="SAM" id="Phobius"/>
    </source>
</evidence>
<dbReference type="EMBL" id="SMBU01000019">
    <property type="protein sequence ID" value="TCU93241.1"/>
    <property type="molecule type" value="Genomic_DNA"/>
</dbReference>
<gene>
    <name evidence="3" type="ORF">EV671_101939</name>
</gene>
<dbReference type="PROSITE" id="PS00409">
    <property type="entry name" value="PROKAR_NTER_METHYL"/>
    <property type="match status" value="1"/>
</dbReference>
<sequence length="436" mass="45967">MKSKHITPRGTPGPRRGVTLIEALVALLVMSFGMVALVGLMANLRRSGDVARQRGDAMRIAQGELANLRSFAVLTSTTTPDYDNSIASLAPYDVTGQDLNTTYTLTRAVTPLIQGSGEPRARTMSVTVSWQDRADQQSSIKLDSIVSRTDPAFSGATGIAPPTNGIRTPSGRHPAVPVDAKDLGNKSSAFRPGGGGTAVWVFNNLTGAITSICTIPVDTPVSSLTASDVAGCTSTTAFLVSGTIRFSATSPANPTTPEALALPSVSAMVSLIPSQFSDPSDKTKLAPNAGYAGTPQCFSDAPSSPDATRSFVNYNCIVYPNTQTTPNWWGHVLLTGLNVGTDATQFRVCRYSADYNGNGYTFTPNATAGYAYLAGTTPSYFLIDNEEHPDIYRGVTYSLTRQNFLVVRGDVACPAAPAPSPSAGIFVDYSTLQLQP</sequence>
<dbReference type="AlphaFoldDB" id="A0A4R3UR14"/>
<evidence type="ECO:0000313" key="4">
    <source>
        <dbReference type="Proteomes" id="UP000295110"/>
    </source>
</evidence>
<dbReference type="Proteomes" id="UP000295110">
    <property type="component" value="Unassembled WGS sequence"/>
</dbReference>
<keyword evidence="2" id="KW-1133">Transmembrane helix</keyword>
<organism evidence="3 4">
    <name type="scientific">Roseateles saccharophilus</name>
    <name type="common">Pseudomonas saccharophila</name>
    <dbReference type="NCBI Taxonomy" id="304"/>
    <lineage>
        <taxon>Bacteria</taxon>
        <taxon>Pseudomonadati</taxon>
        <taxon>Pseudomonadota</taxon>
        <taxon>Betaproteobacteria</taxon>
        <taxon>Burkholderiales</taxon>
        <taxon>Sphaerotilaceae</taxon>
        <taxon>Roseateles</taxon>
    </lineage>
</organism>
<evidence type="ECO:0000313" key="3">
    <source>
        <dbReference type="EMBL" id="TCU93241.1"/>
    </source>
</evidence>
<comment type="caution">
    <text evidence="3">The sequence shown here is derived from an EMBL/GenBank/DDBJ whole genome shotgun (WGS) entry which is preliminary data.</text>
</comment>
<evidence type="ECO:0000256" key="1">
    <source>
        <dbReference type="SAM" id="MobiDB-lite"/>
    </source>
</evidence>
<feature type="transmembrane region" description="Helical" evidence="2">
    <location>
        <begin position="20"/>
        <end position="44"/>
    </location>
</feature>
<feature type="region of interest" description="Disordered" evidence="1">
    <location>
        <begin position="153"/>
        <end position="172"/>
    </location>
</feature>
<dbReference type="RefSeq" id="WP_132573442.1">
    <property type="nucleotide sequence ID" value="NZ_CBCSGL010000017.1"/>
</dbReference>
<keyword evidence="4" id="KW-1185">Reference proteome</keyword>
<keyword evidence="2" id="KW-0812">Transmembrane</keyword>
<dbReference type="OrthoDB" id="9152588at2"/>
<name>A0A4R3UR14_ROSSA</name>